<dbReference type="EMBL" id="JAESIY010000011">
    <property type="protein sequence ID" value="MBL3658153.1"/>
    <property type="molecule type" value="Genomic_DNA"/>
</dbReference>
<dbReference type="AlphaFoldDB" id="A0A937FCR6"/>
<dbReference type="CDD" id="cd02966">
    <property type="entry name" value="TlpA_like_family"/>
    <property type="match status" value="1"/>
</dbReference>
<dbReference type="InterPro" id="IPR036249">
    <property type="entry name" value="Thioredoxin-like_sf"/>
</dbReference>
<dbReference type="PROSITE" id="PS51257">
    <property type="entry name" value="PROKAR_LIPOPROTEIN"/>
    <property type="match status" value="1"/>
</dbReference>
<dbReference type="Proteomes" id="UP000659388">
    <property type="component" value="Unassembled WGS sequence"/>
</dbReference>
<keyword evidence="1" id="KW-0732">Signal</keyword>
<dbReference type="Gene3D" id="3.40.30.10">
    <property type="entry name" value="Glutaredoxin"/>
    <property type="match status" value="1"/>
</dbReference>
<name>A0A937FCR6_9BACT</name>
<protein>
    <submittedName>
        <fullName evidence="3">TlpA family protein disulfide reductase</fullName>
    </submittedName>
</protein>
<dbReference type="Pfam" id="PF08534">
    <property type="entry name" value="Redoxin"/>
    <property type="match status" value="1"/>
</dbReference>
<dbReference type="PANTHER" id="PTHR42852">
    <property type="entry name" value="THIOL:DISULFIDE INTERCHANGE PROTEIN DSBE"/>
    <property type="match status" value="1"/>
</dbReference>
<reference evidence="3" key="1">
    <citation type="submission" date="2021-01" db="EMBL/GenBank/DDBJ databases">
        <title>Fulvivirga kasyanovii gen. nov., sp nov., a novel member of the phylum Bacteroidetes isolated from seawater in a mussel farm.</title>
        <authorList>
            <person name="Zhao L.-H."/>
            <person name="Wang Z.-J."/>
        </authorList>
    </citation>
    <scope>NUCLEOTIDE SEQUENCE</scope>
    <source>
        <strain evidence="3">2943</strain>
    </source>
</reference>
<feature type="domain" description="Thioredoxin" evidence="2">
    <location>
        <begin position="23"/>
        <end position="166"/>
    </location>
</feature>
<gene>
    <name evidence="3" type="ORF">JL102_18520</name>
</gene>
<sequence length="171" mass="19188">MHLTKLLLPLVVLAIISCTGATTETSDSEPDNILEGMKLKTIEGDKIDLSQYKSKTLVINFWATWCVPCIKEMPSLEKAKKALKEDDVIFLMVSNEPLGQIRKFLKTHDYALTFAKLDMPLEQLDIKGLPTTFIISKDGQLSFSETGAREWDTKENLQLIISSGQTERSPI</sequence>
<dbReference type="GO" id="GO:0016491">
    <property type="term" value="F:oxidoreductase activity"/>
    <property type="evidence" value="ECO:0007669"/>
    <property type="project" value="InterPro"/>
</dbReference>
<comment type="caution">
    <text evidence="3">The sequence shown here is derived from an EMBL/GenBank/DDBJ whole genome shotgun (WGS) entry which is preliminary data.</text>
</comment>
<dbReference type="InterPro" id="IPR050553">
    <property type="entry name" value="Thioredoxin_ResA/DsbE_sf"/>
</dbReference>
<evidence type="ECO:0000259" key="2">
    <source>
        <dbReference type="PROSITE" id="PS51352"/>
    </source>
</evidence>
<dbReference type="SUPFAM" id="SSF52833">
    <property type="entry name" value="Thioredoxin-like"/>
    <property type="match status" value="1"/>
</dbReference>
<feature type="chain" id="PRO_5037474580" evidence="1">
    <location>
        <begin position="22"/>
        <end position="171"/>
    </location>
</feature>
<evidence type="ECO:0000313" key="3">
    <source>
        <dbReference type="EMBL" id="MBL3658153.1"/>
    </source>
</evidence>
<dbReference type="InterPro" id="IPR013740">
    <property type="entry name" value="Redoxin"/>
</dbReference>
<dbReference type="InterPro" id="IPR013766">
    <property type="entry name" value="Thioredoxin_domain"/>
</dbReference>
<organism evidence="3 4">
    <name type="scientific">Fulvivirga sediminis</name>
    <dbReference type="NCBI Taxonomy" id="2803949"/>
    <lineage>
        <taxon>Bacteria</taxon>
        <taxon>Pseudomonadati</taxon>
        <taxon>Bacteroidota</taxon>
        <taxon>Cytophagia</taxon>
        <taxon>Cytophagales</taxon>
        <taxon>Fulvivirgaceae</taxon>
        <taxon>Fulvivirga</taxon>
    </lineage>
</organism>
<proteinExistence type="predicted"/>
<evidence type="ECO:0000313" key="4">
    <source>
        <dbReference type="Proteomes" id="UP000659388"/>
    </source>
</evidence>
<feature type="signal peptide" evidence="1">
    <location>
        <begin position="1"/>
        <end position="21"/>
    </location>
</feature>
<accession>A0A937FCR6</accession>
<evidence type="ECO:0000256" key="1">
    <source>
        <dbReference type="SAM" id="SignalP"/>
    </source>
</evidence>
<dbReference type="RefSeq" id="WP_202245947.1">
    <property type="nucleotide sequence ID" value="NZ_JAESIY010000011.1"/>
</dbReference>
<dbReference type="PANTHER" id="PTHR42852:SF13">
    <property type="entry name" value="PROTEIN DIPZ"/>
    <property type="match status" value="1"/>
</dbReference>
<keyword evidence="4" id="KW-1185">Reference proteome</keyword>
<dbReference type="PROSITE" id="PS51352">
    <property type="entry name" value="THIOREDOXIN_2"/>
    <property type="match status" value="1"/>
</dbReference>